<evidence type="ECO:0000313" key="4">
    <source>
        <dbReference type="Proteomes" id="UP001274896"/>
    </source>
</evidence>
<dbReference type="Proteomes" id="UP001274896">
    <property type="component" value="Unassembled WGS sequence"/>
</dbReference>
<comment type="caution">
    <text evidence="3">The sequence shown here is derived from an EMBL/GenBank/DDBJ whole genome shotgun (WGS) entry which is preliminary data.</text>
</comment>
<gene>
    <name evidence="3" type="ORF">QTP70_003491</name>
</gene>
<dbReference type="EMBL" id="JAUCMX010000002">
    <property type="protein sequence ID" value="KAK3553448.1"/>
    <property type="molecule type" value="Genomic_DNA"/>
</dbReference>
<feature type="domain" description="Ig-like" evidence="2">
    <location>
        <begin position="110"/>
        <end position="197"/>
    </location>
</feature>
<dbReference type="FunFam" id="2.60.40.10:FF:000432">
    <property type="entry name" value="Protein tyrosine kinase 7 (inactive)"/>
    <property type="match status" value="1"/>
</dbReference>
<dbReference type="SUPFAM" id="SSF48726">
    <property type="entry name" value="Immunoglobulin"/>
    <property type="match status" value="1"/>
</dbReference>
<keyword evidence="1" id="KW-1133">Transmembrane helix</keyword>
<dbReference type="PROSITE" id="PS50835">
    <property type="entry name" value="IG_LIKE"/>
    <property type="match status" value="1"/>
</dbReference>
<dbReference type="InterPro" id="IPR013783">
    <property type="entry name" value="Ig-like_fold"/>
</dbReference>
<reference evidence="3" key="1">
    <citation type="submission" date="2023-06" db="EMBL/GenBank/DDBJ databases">
        <title>Male Hemibagrus guttatus genome.</title>
        <authorList>
            <person name="Bian C."/>
        </authorList>
    </citation>
    <scope>NUCLEOTIDE SEQUENCE</scope>
    <source>
        <strain evidence="3">Male_cb2023</strain>
        <tissue evidence="3">Muscle</tissue>
    </source>
</reference>
<keyword evidence="4" id="KW-1185">Reference proteome</keyword>
<feature type="transmembrane region" description="Helical" evidence="1">
    <location>
        <begin position="79"/>
        <end position="105"/>
    </location>
</feature>
<dbReference type="Gene3D" id="2.60.40.10">
    <property type="entry name" value="Immunoglobulins"/>
    <property type="match status" value="1"/>
</dbReference>
<organism evidence="3 4">
    <name type="scientific">Hemibagrus guttatus</name>
    <dbReference type="NCBI Taxonomy" id="175788"/>
    <lineage>
        <taxon>Eukaryota</taxon>
        <taxon>Metazoa</taxon>
        <taxon>Chordata</taxon>
        <taxon>Craniata</taxon>
        <taxon>Vertebrata</taxon>
        <taxon>Euteleostomi</taxon>
        <taxon>Actinopterygii</taxon>
        <taxon>Neopterygii</taxon>
        <taxon>Teleostei</taxon>
        <taxon>Ostariophysi</taxon>
        <taxon>Siluriformes</taxon>
        <taxon>Bagridae</taxon>
        <taxon>Hemibagrus</taxon>
    </lineage>
</organism>
<keyword evidence="1" id="KW-0472">Membrane</keyword>
<keyword evidence="1" id="KW-0812">Transmembrane</keyword>
<dbReference type="InterPro" id="IPR036179">
    <property type="entry name" value="Ig-like_dom_sf"/>
</dbReference>
<dbReference type="InterPro" id="IPR007110">
    <property type="entry name" value="Ig-like_dom"/>
</dbReference>
<evidence type="ECO:0000256" key="1">
    <source>
        <dbReference type="SAM" id="Phobius"/>
    </source>
</evidence>
<accession>A0AAE0RG50</accession>
<sequence length="250" mass="28756">MDSFLYPDEQFSRHRDLLHERGLLMIQTALIALGVEKVPCRGINNLESVHSHPTWLFREHPLCCDGDGHCYAFVTWGPLFYFVVQINIYILVYYNVILTSNYLLYVQSSPLHFSKEPQSQDALHGRSAMLRCEVSEVAGVQYSWLQDGQPVKDSERRFMEDGNLKFSAVDRHLDTGNFQCVAKSLTSGEEARSINASFNIKFTEMWTKFKRPVEQRLADARIQSDFKEQKYIKTVPHASINKNVITLSGK</sequence>
<proteinExistence type="predicted"/>
<name>A0AAE0RG50_9TELE</name>
<protein>
    <recommendedName>
        <fullName evidence="2">Ig-like domain-containing protein</fullName>
    </recommendedName>
</protein>
<dbReference type="Pfam" id="PF13927">
    <property type="entry name" value="Ig_3"/>
    <property type="match status" value="1"/>
</dbReference>
<dbReference type="AlphaFoldDB" id="A0AAE0RG50"/>
<evidence type="ECO:0000259" key="2">
    <source>
        <dbReference type="PROSITE" id="PS50835"/>
    </source>
</evidence>
<evidence type="ECO:0000313" key="3">
    <source>
        <dbReference type="EMBL" id="KAK3553448.1"/>
    </source>
</evidence>